<dbReference type="NCBIfam" id="NF000658">
    <property type="entry name" value="PRK00029.1"/>
    <property type="match status" value="1"/>
</dbReference>
<dbReference type="EC" id="2.7.7.-" evidence="8"/>
<dbReference type="PANTHER" id="PTHR32057">
    <property type="entry name" value="PROTEIN ADENYLYLTRANSFERASE SELO, MITOCHONDRIAL"/>
    <property type="match status" value="1"/>
</dbReference>
<evidence type="ECO:0000256" key="4">
    <source>
        <dbReference type="ARBA" id="ARBA00022723"/>
    </source>
</evidence>
<proteinExistence type="inferred from homology"/>
<protein>
    <recommendedName>
        <fullName evidence="8">Protein nucleotidyltransferase YdiU</fullName>
        <ecNumber evidence="8">2.7.7.-</ecNumber>
    </recommendedName>
    <alternativeName>
        <fullName evidence="8">Protein adenylyltransferase YdiU</fullName>
        <ecNumber evidence="8">2.7.7.108</ecNumber>
    </alternativeName>
    <alternativeName>
        <fullName evidence="8">Protein uridylyltransferase YdiU</fullName>
        <ecNumber evidence="8">2.7.7.-</ecNumber>
    </alternativeName>
</protein>
<name>A0A135YVH4_9FIRM</name>
<accession>A0A135YVH4</accession>
<feature type="binding site" evidence="8">
    <location>
        <position position="115"/>
    </location>
    <ligand>
        <name>ATP</name>
        <dbReference type="ChEBI" id="CHEBI:30616"/>
    </ligand>
</feature>
<keyword evidence="7 8" id="KW-0460">Magnesium</keyword>
<keyword evidence="3 8" id="KW-0548">Nucleotidyltransferase</keyword>
<comment type="catalytic activity">
    <reaction evidence="8">
        <text>L-threonyl-[protein] + ATP = 3-O-(5'-adenylyl)-L-threonyl-[protein] + diphosphate</text>
        <dbReference type="Rhea" id="RHEA:54292"/>
        <dbReference type="Rhea" id="RHEA-COMP:11060"/>
        <dbReference type="Rhea" id="RHEA-COMP:13847"/>
        <dbReference type="ChEBI" id="CHEBI:30013"/>
        <dbReference type="ChEBI" id="CHEBI:30616"/>
        <dbReference type="ChEBI" id="CHEBI:33019"/>
        <dbReference type="ChEBI" id="CHEBI:138113"/>
        <dbReference type="EC" id="2.7.7.108"/>
    </reaction>
</comment>
<comment type="catalytic activity">
    <reaction evidence="8">
        <text>L-tyrosyl-[protein] + ATP = O-(5'-adenylyl)-L-tyrosyl-[protein] + diphosphate</text>
        <dbReference type="Rhea" id="RHEA:54288"/>
        <dbReference type="Rhea" id="RHEA-COMP:10136"/>
        <dbReference type="Rhea" id="RHEA-COMP:13846"/>
        <dbReference type="ChEBI" id="CHEBI:30616"/>
        <dbReference type="ChEBI" id="CHEBI:33019"/>
        <dbReference type="ChEBI" id="CHEBI:46858"/>
        <dbReference type="ChEBI" id="CHEBI:83624"/>
        <dbReference type="EC" id="2.7.7.108"/>
    </reaction>
</comment>
<evidence type="ECO:0000256" key="1">
    <source>
        <dbReference type="ARBA" id="ARBA00009747"/>
    </source>
</evidence>
<feature type="binding site" evidence="8">
    <location>
        <position position="114"/>
    </location>
    <ligand>
        <name>ATP</name>
        <dbReference type="ChEBI" id="CHEBI:30616"/>
    </ligand>
</feature>
<feature type="active site" description="Proton acceptor" evidence="8">
    <location>
        <position position="279"/>
    </location>
</feature>
<comment type="catalytic activity">
    <reaction evidence="8">
        <text>L-seryl-[protein] + ATP = 3-O-(5'-adenylyl)-L-seryl-[protein] + diphosphate</text>
        <dbReference type="Rhea" id="RHEA:58120"/>
        <dbReference type="Rhea" id="RHEA-COMP:9863"/>
        <dbReference type="Rhea" id="RHEA-COMP:15073"/>
        <dbReference type="ChEBI" id="CHEBI:29999"/>
        <dbReference type="ChEBI" id="CHEBI:30616"/>
        <dbReference type="ChEBI" id="CHEBI:33019"/>
        <dbReference type="ChEBI" id="CHEBI:142516"/>
        <dbReference type="EC" id="2.7.7.108"/>
    </reaction>
</comment>
<dbReference type="GO" id="GO:0000287">
    <property type="term" value="F:magnesium ion binding"/>
    <property type="evidence" value="ECO:0007669"/>
    <property type="project" value="UniProtKB-UniRule"/>
</dbReference>
<evidence type="ECO:0000313" key="10">
    <source>
        <dbReference type="Proteomes" id="UP000070326"/>
    </source>
</evidence>
<feature type="binding site" evidence="8">
    <location>
        <position position="134"/>
    </location>
    <ligand>
        <name>ATP</name>
        <dbReference type="ChEBI" id="CHEBI:30616"/>
    </ligand>
</feature>
<dbReference type="Pfam" id="PF02696">
    <property type="entry name" value="SelO"/>
    <property type="match status" value="1"/>
</dbReference>
<feature type="binding site" evidence="8">
    <location>
        <position position="146"/>
    </location>
    <ligand>
        <name>ATP</name>
        <dbReference type="ChEBI" id="CHEBI:30616"/>
    </ligand>
</feature>
<dbReference type="GO" id="GO:0030145">
    <property type="term" value="F:manganese ion binding"/>
    <property type="evidence" value="ECO:0007669"/>
    <property type="project" value="UniProtKB-UniRule"/>
</dbReference>
<dbReference type="eggNOG" id="COG0397">
    <property type="taxonomic scope" value="Bacteria"/>
</dbReference>
<keyword evidence="6 8" id="KW-0067">ATP-binding</keyword>
<gene>
    <name evidence="8" type="primary">ydiU</name>
    <name evidence="8" type="synonym">selO</name>
    <name evidence="9" type="ORF">HMPREF3195_00750</name>
</gene>
<reference evidence="9 10" key="1">
    <citation type="submission" date="2016-02" db="EMBL/GenBank/DDBJ databases">
        <authorList>
            <person name="Wen L."/>
            <person name="He K."/>
            <person name="Yang H."/>
        </authorList>
    </citation>
    <scope>NUCLEOTIDE SEQUENCE [LARGE SCALE GENOMIC DNA]</scope>
    <source>
        <strain evidence="9 10">MJR8628A</strain>
    </source>
</reference>
<organism evidence="9 10">
    <name type="scientific">Peptostreptococcus anaerobius</name>
    <dbReference type="NCBI Taxonomy" id="1261"/>
    <lineage>
        <taxon>Bacteria</taxon>
        <taxon>Bacillati</taxon>
        <taxon>Bacillota</taxon>
        <taxon>Clostridia</taxon>
        <taxon>Peptostreptococcales</taxon>
        <taxon>Peptostreptococcaceae</taxon>
        <taxon>Peptostreptococcus</taxon>
    </lineage>
</organism>
<dbReference type="InterPro" id="IPR003846">
    <property type="entry name" value="SelO"/>
</dbReference>
<feature type="binding site" evidence="8">
    <location>
        <position position="289"/>
    </location>
    <ligand>
        <name>ATP</name>
        <dbReference type="ChEBI" id="CHEBI:30616"/>
    </ligand>
</feature>
<dbReference type="AlphaFoldDB" id="A0A135YVH4"/>
<dbReference type="HAMAP" id="MF_00692">
    <property type="entry name" value="SelO"/>
    <property type="match status" value="1"/>
</dbReference>
<sequence>MRLKNTYRGLPKELYSDLLDRVWLGECDMDKLEKLIDKDLDSRSRDANLSKKGGVSTLLVNEDLAKDMGLDPKLLYSKDMALVLTGKNKIKGTEPIAQAYMGHQFGYLNMLGDGRAILLGELEEGDKLVDIQLKGSGRTIYSRGGDGKASLGPMVREYLISEAMAGLGIATTRSLAICLTGEDVFRYKREKGAVLTRIADSHIRVGTFQFAEQTGGKDMVKDLADYSIKRHYRDILDDENKSSSSNIYIEFFRRVLNRQAKLIADWMSVGFIHGVMNTDNMAISGQTIDYGPCAFMDTYRLDTVYSSIDKAGRYAYKNQPTIGAWNLSWLAHSLVDLFDQNHEKGLNIAKKELEKFHLIFHSFWFDKLKKKIGIYGSEEDDSRLLFELLTMLEKYEADYTNTFLAMTYDELDYRELTGIKNLFESDEFKAWKDKLDSRRSLDIQKSRAKENDYKNLMKQNNPVIIARNRLVEDIISGLENGGDLSELIELASALKNPYELNQVNIKLAKKDISTPLTYRTYCGT</sequence>
<feature type="binding site" evidence="8">
    <location>
        <position position="204"/>
    </location>
    <ligand>
        <name>ATP</name>
        <dbReference type="ChEBI" id="CHEBI:30616"/>
    </ligand>
</feature>
<dbReference type="EC" id="2.7.7.108" evidence="8"/>
<comment type="similarity">
    <text evidence="1 8">Belongs to the SELO family.</text>
</comment>
<evidence type="ECO:0000256" key="7">
    <source>
        <dbReference type="ARBA" id="ARBA00022842"/>
    </source>
</evidence>
<comment type="catalytic activity">
    <reaction evidence="8">
        <text>L-seryl-[protein] + UTP = O-(5'-uridylyl)-L-seryl-[protein] + diphosphate</text>
        <dbReference type="Rhea" id="RHEA:64604"/>
        <dbReference type="Rhea" id="RHEA-COMP:9863"/>
        <dbReference type="Rhea" id="RHEA-COMP:16635"/>
        <dbReference type="ChEBI" id="CHEBI:29999"/>
        <dbReference type="ChEBI" id="CHEBI:33019"/>
        <dbReference type="ChEBI" id="CHEBI:46398"/>
        <dbReference type="ChEBI" id="CHEBI:156051"/>
    </reaction>
</comment>
<keyword evidence="2 8" id="KW-0808">Transferase</keyword>
<feature type="binding site" evidence="8">
    <location>
        <position position="147"/>
    </location>
    <ligand>
        <name>ATP</name>
        <dbReference type="ChEBI" id="CHEBI:30616"/>
    </ligand>
</feature>
<comment type="function">
    <text evidence="8">Nucleotidyltransferase involved in the post-translational modification of proteins. It can catalyze the addition of adenosine monophosphate (AMP) or uridine monophosphate (UMP) to a protein, resulting in modifications known as AMPylation and UMPylation.</text>
</comment>
<comment type="catalytic activity">
    <reaction evidence="8">
        <text>L-tyrosyl-[protein] + UTP = O-(5'-uridylyl)-L-tyrosyl-[protein] + diphosphate</text>
        <dbReference type="Rhea" id="RHEA:83887"/>
        <dbReference type="Rhea" id="RHEA-COMP:10136"/>
        <dbReference type="Rhea" id="RHEA-COMP:20238"/>
        <dbReference type="ChEBI" id="CHEBI:33019"/>
        <dbReference type="ChEBI" id="CHEBI:46398"/>
        <dbReference type="ChEBI" id="CHEBI:46858"/>
        <dbReference type="ChEBI" id="CHEBI:90602"/>
    </reaction>
</comment>
<feature type="binding site" evidence="8">
    <location>
        <position position="112"/>
    </location>
    <ligand>
        <name>ATP</name>
        <dbReference type="ChEBI" id="CHEBI:30616"/>
    </ligand>
</feature>
<dbReference type="GO" id="GO:0005524">
    <property type="term" value="F:ATP binding"/>
    <property type="evidence" value="ECO:0007669"/>
    <property type="project" value="UniProtKB-UniRule"/>
</dbReference>
<comment type="caution">
    <text evidence="9">The sequence shown here is derived from an EMBL/GenBank/DDBJ whole genome shotgun (WGS) entry which is preliminary data.</text>
</comment>
<keyword evidence="4 8" id="KW-0479">Metal-binding</keyword>
<dbReference type="EMBL" id="LSQZ01000024">
    <property type="protein sequence ID" value="KXI13357.1"/>
    <property type="molecule type" value="Genomic_DNA"/>
</dbReference>
<keyword evidence="5 8" id="KW-0547">Nucleotide-binding</keyword>
<evidence type="ECO:0000313" key="9">
    <source>
        <dbReference type="EMBL" id="KXI13357.1"/>
    </source>
</evidence>
<comment type="cofactor">
    <cofactor evidence="8">
        <name>Mg(2+)</name>
        <dbReference type="ChEBI" id="CHEBI:18420"/>
    </cofactor>
    <cofactor evidence="8">
        <name>Mn(2+)</name>
        <dbReference type="ChEBI" id="CHEBI:29035"/>
    </cofactor>
</comment>
<evidence type="ECO:0000256" key="6">
    <source>
        <dbReference type="ARBA" id="ARBA00022840"/>
    </source>
</evidence>
<dbReference type="PATRIC" id="fig|1261.5.peg.756"/>
<feature type="binding site" evidence="8">
    <location>
        <position position="197"/>
    </location>
    <ligand>
        <name>ATP</name>
        <dbReference type="ChEBI" id="CHEBI:30616"/>
    </ligand>
</feature>
<evidence type="ECO:0000256" key="3">
    <source>
        <dbReference type="ARBA" id="ARBA00022695"/>
    </source>
</evidence>
<feature type="binding site" evidence="8">
    <location>
        <position position="280"/>
    </location>
    <ligand>
        <name>Mg(2+)</name>
        <dbReference type="ChEBI" id="CHEBI:18420"/>
    </ligand>
</feature>
<dbReference type="GO" id="GO:0070733">
    <property type="term" value="F:AMPylase activity"/>
    <property type="evidence" value="ECO:0007669"/>
    <property type="project" value="UniProtKB-EC"/>
</dbReference>
<evidence type="ECO:0000256" key="5">
    <source>
        <dbReference type="ARBA" id="ARBA00022741"/>
    </source>
</evidence>
<evidence type="ECO:0000256" key="8">
    <source>
        <dbReference type="HAMAP-Rule" id="MF_00692"/>
    </source>
</evidence>
<dbReference type="RefSeq" id="WP_021935244.1">
    <property type="nucleotide sequence ID" value="NZ_JAWGSK010000015.1"/>
</dbReference>
<dbReference type="STRING" id="1261.HMPREF3195_00750"/>
<evidence type="ECO:0000256" key="2">
    <source>
        <dbReference type="ARBA" id="ARBA00022679"/>
    </source>
</evidence>
<feature type="binding site" evidence="8">
    <location>
        <position position="289"/>
    </location>
    <ligand>
        <name>Mg(2+)</name>
        <dbReference type="ChEBI" id="CHEBI:18420"/>
    </ligand>
</feature>
<keyword evidence="8" id="KW-0464">Manganese</keyword>
<dbReference type="Proteomes" id="UP000070326">
    <property type="component" value="Unassembled WGS sequence"/>
</dbReference>
<dbReference type="PANTHER" id="PTHR32057:SF14">
    <property type="entry name" value="PROTEIN ADENYLYLTRANSFERASE SELO, MITOCHONDRIAL"/>
    <property type="match status" value="1"/>
</dbReference>
<comment type="catalytic activity">
    <reaction evidence="8">
        <text>L-histidyl-[protein] + UTP = N(tele)-(5'-uridylyl)-L-histidyl-[protein] + diphosphate</text>
        <dbReference type="Rhea" id="RHEA:83891"/>
        <dbReference type="Rhea" id="RHEA-COMP:9745"/>
        <dbReference type="Rhea" id="RHEA-COMP:20239"/>
        <dbReference type="ChEBI" id="CHEBI:29979"/>
        <dbReference type="ChEBI" id="CHEBI:33019"/>
        <dbReference type="ChEBI" id="CHEBI:46398"/>
        <dbReference type="ChEBI" id="CHEBI:233474"/>
    </reaction>
</comment>